<dbReference type="EC" id="2.1.1.320" evidence="7"/>
<keyword evidence="3 7" id="KW-0489">Methyltransferase</keyword>
<dbReference type="GO" id="GO:0032981">
    <property type="term" value="P:mitochondrial respiratory chain complex I assembly"/>
    <property type="evidence" value="ECO:0007669"/>
    <property type="project" value="TreeGrafter"/>
</dbReference>
<feature type="region of interest" description="Disordered" evidence="8">
    <location>
        <begin position="306"/>
        <end position="347"/>
    </location>
</feature>
<evidence type="ECO:0000256" key="5">
    <source>
        <dbReference type="ARBA" id="ARBA00023128"/>
    </source>
</evidence>
<keyword evidence="10" id="KW-1185">Reference proteome</keyword>
<evidence type="ECO:0000256" key="2">
    <source>
        <dbReference type="ARBA" id="ARBA00005891"/>
    </source>
</evidence>
<dbReference type="GO" id="GO:0005739">
    <property type="term" value="C:mitochondrion"/>
    <property type="evidence" value="ECO:0007669"/>
    <property type="project" value="UniProtKB-SubCell"/>
</dbReference>
<proteinExistence type="inferred from homology"/>
<evidence type="ECO:0000256" key="8">
    <source>
        <dbReference type="SAM" id="MobiDB-lite"/>
    </source>
</evidence>
<evidence type="ECO:0000256" key="6">
    <source>
        <dbReference type="ARBA" id="ARBA00048612"/>
    </source>
</evidence>
<comment type="catalytic activity">
    <reaction evidence="6 7">
        <text>L-arginyl-[protein] + 2 S-adenosyl-L-methionine = N(omega),N(omega)'-dimethyl-L-arginyl-[protein] + 2 S-adenosyl-L-homocysteine + 2 H(+)</text>
        <dbReference type="Rhea" id="RHEA:48108"/>
        <dbReference type="Rhea" id="RHEA-COMP:10532"/>
        <dbReference type="Rhea" id="RHEA-COMP:11992"/>
        <dbReference type="ChEBI" id="CHEBI:15378"/>
        <dbReference type="ChEBI" id="CHEBI:29965"/>
        <dbReference type="ChEBI" id="CHEBI:57856"/>
        <dbReference type="ChEBI" id="CHEBI:59789"/>
        <dbReference type="ChEBI" id="CHEBI:88221"/>
        <dbReference type="EC" id="2.1.1.320"/>
    </reaction>
</comment>
<comment type="function">
    <text evidence="7">Arginine methyltransferase involved in the assembly or stability of mitochondrial NADH:ubiquinone oxidoreductase complex (complex I).</text>
</comment>
<protein>
    <recommendedName>
        <fullName evidence="7">Protein arginine methyltransferase NDUFAF7</fullName>
        <ecNumber evidence="7">2.1.1.320</ecNumber>
    </recommendedName>
</protein>
<dbReference type="EMBL" id="JALJOQ010000188">
    <property type="protein sequence ID" value="KAK9790735.1"/>
    <property type="molecule type" value="Genomic_DNA"/>
</dbReference>
<dbReference type="PANTHER" id="PTHR12049">
    <property type="entry name" value="PROTEIN ARGININE METHYLTRANSFERASE NDUFAF7, MITOCHONDRIAL"/>
    <property type="match status" value="1"/>
</dbReference>
<reference evidence="9 10" key="1">
    <citation type="journal article" date="2024" name="Nat. Commun.">
        <title>Phylogenomics reveals the evolutionary origins of lichenization in chlorophyte algae.</title>
        <authorList>
            <person name="Puginier C."/>
            <person name="Libourel C."/>
            <person name="Otte J."/>
            <person name="Skaloud P."/>
            <person name="Haon M."/>
            <person name="Grisel S."/>
            <person name="Petersen M."/>
            <person name="Berrin J.G."/>
            <person name="Delaux P.M."/>
            <person name="Dal Grande F."/>
            <person name="Keller J."/>
        </authorList>
    </citation>
    <scope>NUCLEOTIDE SEQUENCE [LARGE SCALE GENOMIC DNA]</scope>
    <source>
        <strain evidence="9 10">SAG 2036</strain>
    </source>
</reference>
<comment type="similarity">
    <text evidence="2 7">Belongs to the NDUFAF7 family.</text>
</comment>
<organism evidence="9 10">
    <name type="scientific">Symbiochloris irregularis</name>
    <dbReference type="NCBI Taxonomy" id="706552"/>
    <lineage>
        <taxon>Eukaryota</taxon>
        <taxon>Viridiplantae</taxon>
        <taxon>Chlorophyta</taxon>
        <taxon>core chlorophytes</taxon>
        <taxon>Trebouxiophyceae</taxon>
        <taxon>Trebouxiales</taxon>
        <taxon>Trebouxiaceae</taxon>
        <taxon>Symbiochloris</taxon>
    </lineage>
</organism>
<evidence type="ECO:0000256" key="7">
    <source>
        <dbReference type="RuleBase" id="RU364114"/>
    </source>
</evidence>
<comment type="caution">
    <text evidence="9">The sequence shown here is derived from an EMBL/GenBank/DDBJ whole genome shotgun (WGS) entry which is preliminary data.</text>
</comment>
<dbReference type="SUPFAM" id="SSF53335">
    <property type="entry name" value="S-adenosyl-L-methionine-dependent methyltransferases"/>
    <property type="match status" value="1"/>
</dbReference>
<comment type="subcellular location">
    <subcellularLocation>
        <location evidence="1 7">Mitochondrion</location>
    </subcellularLocation>
</comment>
<dbReference type="PANTHER" id="PTHR12049:SF7">
    <property type="entry name" value="PROTEIN ARGININE METHYLTRANSFERASE NDUFAF7, MITOCHONDRIAL"/>
    <property type="match status" value="1"/>
</dbReference>
<evidence type="ECO:0000313" key="10">
    <source>
        <dbReference type="Proteomes" id="UP001465755"/>
    </source>
</evidence>
<evidence type="ECO:0000256" key="4">
    <source>
        <dbReference type="ARBA" id="ARBA00022679"/>
    </source>
</evidence>
<dbReference type="GO" id="GO:0032259">
    <property type="term" value="P:methylation"/>
    <property type="evidence" value="ECO:0007669"/>
    <property type="project" value="UniProtKB-KW"/>
</dbReference>
<sequence>MGSLGVLPGARCYSSERIISIDRSGLIQPSDHLHDVSGRKTPGDAASELSDHLRALIRFRGGPITVAEYVSQALTHPQLGYYSVRDAFGQSGDFITSPDISQLFGEMLGVWCVLAWQQMGQPRAVRLAELGPGRGTLMADLLRSTAAFPAFASSLSVSLVEMSPKLREEQRVALGCPEAEPAQPQSAILQSTLHLESHAQTAASALSQRSSLGAEPQVSWHATLDEIPTDAPLLLLAHEVDFNALGQGVEESGAAASAWGPMHQGPFLQDLGIATRLEALISGAAADPEQQDVLYDGAMRLVSGAQPSSPDLTTPGAIESSGAGTLTLKPRKGASSEASAAEARRIQDDHMAVHEEMTRARADMSAESANTVADEAETEGMGYQYMAMAITPSSQGPPFPFAAASTAS</sequence>
<keyword evidence="4 7" id="KW-0808">Transferase</keyword>
<dbReference type="Proteomes" id="UP001465755">
    <property type="component" value="Unassembled WGS sequence"/>
</dbReference>
<dbReference type="InterPro" id="IPR029063">
    <property type="entry name" value="SAM-dependent_MTases_sf"/>
</dbReference>
<name>A0AAW1NSZ5_9CHLO</name>
<evidence type="ECO:0000313" key="9">
    <source>
        <dbReference type="EMBL" id="KAK9790735.1"/>
    </source>
</evidence>
<keyword evidence="5 7" id="KW-0496">Mitochondrion</keyword>
<dbReference type="InterPro" id="IPR003788">
    <property type="entry name" value="NDUFAF7"/>
</dbReference>
<dbReference type="Pfam" id="PF02636">
    <property type="entry name" value="Methyltransf_28"/>
    <property type="match status" value="1"/>
</dbReference>
<dbReference type="GO" id="GO:0035243">
    <property type="term" value="F:protein-arginine omega-N symmetric methyltransferase activity"/>
    <property type="evidence" value="ECO:0007669"/>
    <property type="project" value="UniProtKB-EC"/>
</dbReference>
<evidence type="ECO:0000256" key="3">
    <source>
        <dbReference type="ARBA" id="ARBA00022603"/>
    </source>
</evidence>
<dbReference type="InterPro" id="IPR038375">
    <property type="entry name" value="NDUFAF7_sf"/>
</dbReference>
<dbReference type="AlphaFoldDB" id="A0AAW1NSZ5"/>
<evidence type="ECO:0000256" key="1">
    <source>
        <dbReference type="ARBA" id="ARBA00004173"/>
    </source>
</evidence>
<gene>
    <name evidence="9" type="ORF">WJX73_003909</name>
</gene>
<accession>A0AAW1NSZ5</accession>
<dbReference type="Gene3D" id="3.40.50.12710">
    <property type="match status" value="2"/>
</dbReference>